<organism evidence="2">
    <name type="scientific">Brucella pinnipedialis M292/94/1</name>
    <dbReference type="NCBI Taxonomy" id="520462"/>
    <lineage>
        <taxon>Bacteria</taxon>
        <taxon>Pseudomonadati</taxon>
        <taxon>Pseudomonadota</taxon>
        <taxon>Alphaproteobacteria</taxon>
        <taxon>Hyphomicrobiales</taxon>
        <taxon>Brucellaceae</taxon>
        <taxon>Brucella/Ochrobactrum group</taxon>
        <taxon>Brucella</taxon>
    </lineage>
</organism>
<proteinExistence type="predicted"/>
<evidence type="ECO:0000259" key="1">
    <source>
        <dbReference type="Pfam" id="PF01425"/>
    </source>
</evidence>
<dbReference type="Pfam" id="PF01425">
    <property type="entry name" value="Amidase"/>
    <property type="match status" value="1"/>
</dbReference>
<dbReference type="HOGENOM" id="CLU_009600_0_4_5"/>
<dbReference type="GO" id="GO:0003824">
    <property type="term" value="F:catalytic activity"/>
    <property type="evidence" value="ECO:0007669"/>
    <property type="project" value="InterPro"/>
</dbReference>
<dbReference type="InterPro" id="IPR000120">
    <property type="entry name" value="Amidase"/>
</dbReference>
<name>A0A0E1WWZ9_9HYPH</name>
<dbReference type="EMBL" id="EQ999534">
    <property type="protein sequence ID" value="EEZ28504.1"/>
    <property type="molecule type" value="Genomic_DNA"/>
</dbReference>
<dbReference type="PANTHER" id="PTHR11895:SF76">
    <property type="entry name" value="INDOLEACETAMIDE HYDROLASE"/>
    <property type="match status" value="1"/>
</dbReference>
<gene>
    <name evidence="2" type="ORF">BALG_01857</name>
</gene>
<dbReference type="Gene3D" id="3.90.1300.10">
    <property type="entry name" value="Amidase signature (AS) domain"/>
    <property type="match status" value="1"/>
</dbReference>
<feature type="domain" description="Amidase" evidence="1">
    <location>
        <begin position="24"/>
        <end position="450"/>
    </location>
</feature>
<dbReference type="Proteomes" id="UP000004659">
    <property type="component" value="Unassembled WGS sequence"/>
</dbReference>
<dbReference type="SUPFAM" id="SSF75304">
    <property type="entry name" value="Amidase signature (AS) enzymes"/>
    <property type="match status" value="1"/>
</dbReference>
<dbReference type="InterPro" id="IPR023631">
    <property type="entry name" value="Amidase_dom"/>
</dbReference>
<dbReference type="GeneID" id="55592720"/>
<dbReference type="RefSeq" id="WP_006133519.1">
    <property type="nucleotide sequence ID" value="NZ_EQ999534.1"/>
</dbReference>
<evidence type="ECO:0000313" key="2">
    <source>
        <dbReference type="EMBL" id="EEZ28504.1"/>
    </source>
</evidence>
<dbReference type="AlphaFoldDB" id="A0A0E1WWZ9"/>
<dbReference type="InterPro" id="IPR036928">
    <property type="entry name" value="AS_sf"/>
</dbReference>
<dbReference type="NCBIfam" id="NF005686">
    <property type="entry name" value="PRK07486.1"/>
    <property type="match status" value="1"/>
</dbReference>
<reference evidence="2" key="1">
    <citation type="submission" date="2009-01" db="EMBL/GenBank/DDBJ databases">
        <title>The Genome Sequence of Brucella pinnipedialis M292/94/1.</title>
        <authorList>
            <consortium name="The Broad Institute Genome Sequencing Platform"/>
            <person name="Ward D."/>
            <person name="Young S.K."/>
            <person name="Kodira C.D."/>
            <person name="Zeng Q."/>
            <person name="Koehrsen M."/>
            <person name="Alvarado L."/>
            <person name="Berlin A."/>
            <person name="Borenstein D."/>
            <person name="Chen Z."/>
            <person name="Engels R."/>
            <person name="Freedman E."/>
            <person name="Gellesch M."/>
            <person name="Goldberg J."/>
            <person name="Griggs A."/>
            <person name="Gujja S."/>
            <person name="Heiman D."/>
            <person name="Hepburn T."/>
            <person name="Howarth C."/>
            <person name="Jen D."/>
            <person name="Larson L."/>
            <person name="Lewis B."/>
            <person name="Mehta T."/>
            <person name="Park D."/>
            <person name="Pearson M."/>
            <person name="Roberts A."/>
            <person name="Saif S."/>
            <person name="Shea T."/>
            <person name="Shenoy N."/>
            <person name="Sisk P."/>
            <person name="Stolte C."/>
            <person name="Sykes S."/>
            <person name="Walk T."/>
            <person name="White J."/>
            <person name="Yandava C."/>
            <person name="Whatmore A.M."/>
            <person name="Perrett L.L."/>
            <person name="O'Callaghan D."/>
            <person name="Nusbaum C."/>
            <person name="Galagan J."/>
            <person name="Birren B."/>
        </authorList>
    </citation>
    <scope>NUCLEOTIDE SEQUENCE [LARGE SCALE GENOMIC DNA]</scope>
    <source>
        <strain evidence="2">M292/94/1</strain>
    </source>
</reference>
<accession>A0A0E1WWZ9</accession>
<sequence length="472" mass="51637">MDLTELSAARLVNMMGKRQTSPSEVMAAHLDRIERHNGAVNAMVAMRSRDELIAEARLLDDKPVCGPLHGLPWAIKDLLPTKDIRSTWGSPIHADYIPAEDALAVSRIRKAGAVIMGKTNTPEWGHGSHSFNPVYGVTCNPYDTQLSAGGSSGGTAAALAARFMPLGDGSDMMGSLRNPAGFCNIYGYRPSWGLVPNEIGGDLFVHTMATLGPMARDIEDLVLLLDVLAEPYSLSPFGQKHTGFATNHAPADLRGKRIAWLGNWGGAYPCEAGILERCEKGLAVLSELGAEIVPLEPPFSSQALWEAWITLRSLVIYGSKRALWEKPETRKLIKPETLWEIENGAGLTAQQIMHASQIRSDWYVSAHRLFAEYDALIMPTAQVWPFPADWRWPQHINGQPMDSYHRWMEVVVPVSLIGLAALSVPVGFDQRGRPTGMQIIGASGADAEILAIGETYHRATLWPQRKPPMLAA</sequence>
<protein>
    <submittedName>
        <fullName evidence="2">Amidase</fullName>
    </submittedName>
</protein>
<dbReference type="PANTHER" id="PTHR11895">
    <property type="entry name" value="TRANSAMIDASE"/>
    <property type="match status" value="1"/>
</dbReference>